<evidence type="ECO:0000313" key="4">
    <source>
        <dbReference type="EMBL" id="QQK74609.1"/>
    </source>
</evidence>
<sequence>MDSQIHFYLWICESIDLLDEGGLNINCIVKKAILIMLLFPLIFLYTGTTSVSAETQYVEVEEEFEYVCGGEGITDTHRSMIFKTMVPESVVAGQEFHLTNTSVTVNLSSLSTTDNEAYALLLDPTFSISAENEETTITKEFEGDMGDLWGAEDIPIPNDDGVDVGQFKAGGNGEVVLKADEITYTEEAQTGLPIPISYDQICTLSEDEEDSTIAIIDIVKDTEPPEDPVGSIELDGNEEMELEVGDDFEEPGFTVVDEDGHDITDEVDVNVEGDVDTTTEGTYELTYSVEDNENIDSVTRTVTVVEPEEPGDPDPDPDPEGSNFHSGTGSPEDDLGEVGDHYLDTEAMELFVKEEDGWNSLGVLRGEDGEPGDQGPPGEDGTMWYTGEGEPDADLGVEGDLYLDEDSGDVYQKEDGEWGKIVNLQGPPGDCDCPDDNGEDNGSGANGSNGFGGINGSNGSSNGGNGSNGSDGNNGSSNGGNGLGIGNNDRDNGNGSGYNGGNGYTGDNGSGFDRDRGGGALPDTAGNTPLMILIGSLMAIAGGALLFRRKLSLT</sequence>
<dbReference type="Pfam" id="PF16403">
    <property type="entry name" value="Bact_surface_Ig-like"/>
    <property type="match status" value="1"/>
</dbReference>
<feature type="region of interest" description="Disordered" evidence="1">
    <location>
        <begin position="305"/>
        <end position="338"/>
    </location>
</feature>
<dbReference type="Gene3D" id="2.60.40.10">
    <property type="entry name" value="Immunoglobulins"/>
    <property type="match status" value="1"/>
</dbReference>
<evidence type="ECO:0000256" key="2">
    <source>
        <dbReference type="SAM" id="Phobius"/>
    </source>
</evidence>
<feature type="transmembrane region" description="Helical" evidence="2">
    <location>
        <begin position="530"/>
        <end position="547"/>
    </location>
</feature>
<evidence type="ECO:0000256" key="1">
    <source>
        <dbReference type="SAM" id="MobiDB-lite"/>
    </source>
</evidence>
<reference evidence="4 5" key="1">
    <citation type="submission" date="2020-06" db="EMBL/GenBank/DDBJ databases">
        <title>Genomic analysis of Salicibibacter sp. NKC5-3.</title>
        <authorList>
            <person name="Oh Y.J."/>
        </authorList>
    </citation>
    <scope>NUCLEOTIDE SEQUENCE [LARGE SCALE GENOMIC DNA]</scope>
    <source>
        <strain evidence="4 5">NKC5-3</strain>
    </source>
</reference>
<feature type="compositionally biased region" description="Gly residues" evidence="1">
    <location>
        <begin position="494"/>
        <end position="509"/>
    </location>
</feature>
<feature type="compositionally biased region" description="Acidic residues" evidence="1">
    <location>
        <begin position="389"/>
        <end position="400"/>
    </location>
</feature>
<organism evidence="4 5">
    <name type="scientific">Salicibibacter cibarius</name>
    <dbReference type="NCBI Taxonomy" id="2743000"/>
    <lineage>
        <taxon>Bacteria</taxon>
        <taxon>Bacillati</taxon>
        <taxon>Bacillota</taxon>
        <taxon>Bacilli</taxon>
        <taxon>Bacillales</taxon>
        <taxon>Bacillaceae</taxon>
        <taxon>Salicibibacter</taxon>
    </lineage>
</organism>
<evidence type="ECO:0000313" key="5">
    <source>
        <dbReference type="Proteomes" id="UP000595823"/>
    </source>
</evidence>
<dbReference type="InterPro" id="IPR013783">
    <property type="entry name" value="Ig-like_fold"/>
</dbReference>
<feature type="compositionally biased region" description="Acidic residues" evidence="1">
    <location>
        <begin position="306"/>
        <end position="319"/>
    </location>
</feature>
<protein>
    <submittedName>
        <fullName evidence="4">DUF5011 domain-containing protein</fullName>
    </submittedName>
</protein>
<feature type="region of interest" description="Disordered" evidence="1">
    <location>
        <begin position="361"/>
        <end position="400"/>
    </location>
</feature>
<keyword evidence="5" id="KW-1185">Reference proteome</keyword>
<dbReference type="Proteomes" id="UP000595823">
    <property type="component" value="Chromosome"/>
</dbReference>
<keyword evidence="2" id="KW-0472">Membrane</keyword>
<dbReference type="InterPro" id="IPR032179">
    <property type="entry name" value="Cry22Aa_Ig-like"/>
</dbReference>
<feature type="compositionally biased region" description="Gly residues" evidence="1">
    <location>
        <begin position="444"/>
        <end position="469"/>
    </location>
</feature>
<proteinExistence type="predicted"/>
<feature type="domain" description="Pesticidal crystal protein Cry22Aa Ig-like" evidence="3">
    <location>
        <begin position="232"/>
        <end position="304"/>
    </location>
</feature>
<dbReference type="KEGG" id="scia:HUG15_02660"/>
<feature type="region of interest" description="Disordered" evidence="1">
    <location>
        <begin position="420"/>
        <end position="521"/>
    </location>
</feature>
<keyword evidence="2" id="KW-0812">Transmembrane</keyword>
<evidence type="ECO:0000259" key="3">
    <source>
        <dbReference type="Pfam" id="PF16403"/>
    </source>
</evidence>
<name>A0A7T7CA78_9BACI</name>
<dbReference type="EMBL" id="CP054705">
    <property type="protein sequence ID" value="QQK74609.1"/>
    <property type="molecule type" value="Genomic_DNA"/>
</dbReference>
<gene>
    <name evidence="4" type="ORF">HUG15_02660</name>
</gene>
<accession>A0A7T7CA78</accession>
<dbReference type="RefSeq" id="WP_200126808.1">
    <property type="nucleotide sequence ID" value="NZ_CP054705.1"/>
</dbReference>
<keyword evidence="2" id="KW-1133">Transmembrane helix</keyword>
<dbReference type="AlphaFoldDB" id="A0A7T7CA78"/>